<keyword evidence="2" id="KW-0812">Transmembrane</keyword>
<dbReference type="AlphaFoldDB" id="A0A9K3KMQ0"/>
<evidence type="ECO:0000256" key="1">
    <source>
        <dbReference type="SAM" id="MobiDB-lite"/>
    </source>
</evidence>
<feature type="compositionally biased region" description="Basic and acidic residues" evidence="1">
    <location>
        <begin position="338"/>
        <end position="349"/>
    </location>
</feature>
<name>A0A9K3KMQ0_9STRA</name>
<feature type="compositionally biased region" description="Low complexity" evidence="1">
    <location>
        <begin position="428"/>
        <end position="440"/>
    </location>
</feature>
<evidence type="ECO:0008006" key="5">
    <source>
        <dbReference type="Google" id="ProtNLM"/>
    </source>
</evidence>
<reference evidence="3" key="1">
    <citation type="journal article" date="2021" name="Sci. Rep.">
        <title>Diploid genomic architecture of Nitzschia inconspicua, an elite biomass production diatom.</title>
        <authorList>
            <person name="Oliver A."/>
            <person name="Podell S."/>
            <person name="Pinowska A."/>
            <person name="Traller J.C."/>
            <person name="Smith S.R."/>
            <person name="McClure R."/>
            <person name="Beliaev A."/>
            <person name="Bohutskyi P."/>
            <person name="Hill E.A."/>
            <person name="Rabines A."/>
            <person name="Zheng H."/>
            <person name="Allen L.Z."/>
            <person name="Kuo A."/>
            <person name="Grigoriev I.V."/>
            <person name="Allen A.E."/>
            <person name="Hazlebeck D."/>
            <person name="Allen E.E."/>
        </authorList>
    </citation>
    <scope>NUCLEOTIDE SEQUENCE</scope>
    <source>
        <strain evidence="3">Hildebrandi</strain>
    </source>
</reference>
<keyword evidence="2" id="KW-0472">Membrane</keyword>
<feature type="transmembrane region" description="Helical" evidence="2">
    <location>
        <begin position="125"/>
        <end position="145"/>
    </location>
</feature>
<protein>
    <recommendedName>
        <fullName evidence="5">Transmembrane protein</fullName>
    </recommendedName>
</protein>
<feature type="compositionally biased region" description="Basic and acidic residues" evidence="1">
    <location>
        <begin position="446"/>
        <end position="459"/>
    </location>
</feature>
<proteinExistence type="predicted"/>
<feature type="transmembrane region" description="Helical" evidence="2">
    <location>
        <begin position="216"/>
        <end position="239"/>
    </location>
</feature>
<comment type="caution">
    <text evidence="3">The sequence shown here is derived from an EMBL/GenBank/DDBJ whole genome shotgun (WGS) entry which is preliminary data.</text>
</comment>
<evidence type="ECO:0000313" key="4">
    <source>
        <dbReference type="Proteomes" id="UP000693970"/>
    </source>
</evidence>
<accession>A0A9K3KMQ0</accession>
<sequence length="459" mass="51711">MNSKKTNSGYGINDIDDDVEQALKQDASSSTPPPLTAEERRIQTLLAEGAFHLPNNETWYQDFLQYICNNHPIFSVCFQSPLHPISKGMRAVGLLGSVMVGLVLTNIIYMWQLSTEDETEEPEEAIFQLSAGGFAVYNGTSVTYLNDDSLAAKYTQFEISSTAMLVLWTVGSASHSLFDSFLWYASSCQCCNDKDDDDDNNDQPQQPSKWRKYCNILIVIMVIVISTAATLAVVIRAMIEDSDSGQDSANAILGTMDKNNNNNNNNSTELSQLMNKDAATPLTNKKNYDFLQDYAIELVLAWFVWFFIIEGILFSGILSCRGRFFPNMLGGWPYEMKQEQQEEEQHGQDPYEPYQSKNQNNKTQSKKQPYQNSQKQQYQKQDPQPINVIRNSKNIAVESKKKKKRQGAKKKESVNDDSYTNTKKKNNSNKTTKAPSTGIKSGKKKSITDNKGLKVKSLD</sequence>
<reference evidence="3" key="2">
    <citation type="submission" date="2021-04" db="EMBL/GenBank/DDBJ databases">
        <authorList>
            <person name="Podell S."/>
        </authorList>
    </citation>
    <scope>NUCLEOTIDE SEQUENCE</scope>
    <source>
        <strain evidence="3">Hildebrandi</strain>
    </source>
</reference>
<evidence type="ECO:0000313" key="3">
    <source>
        <dbReference type="EMBL" id="KAG7345840.1"/>
    </source>
</evidence>
<dbReference type="OrthoDB" id="43681at2759"/>
<evidence type="ECO:0000256" key="2">
    <source>
        <dbReference type="SAM" id="Phobius"/>
    </source>
</evidence>
<feature type="region of interest" description="Disordered" evidence="1">
    <location>
        <begin position="338"/>
        <end position="459"/>
    </location>
</feature>
<keyword evidence="2" id="KW-1133">Transmembrane helix</keyword>
<organism evidence="3 4">
    <name type="scientific">Nitzschia inconspicua</name>
    <dbReference type="NCBI Taxonomy" id="303405"/>
    <lineage>
        <taxon>Eukaryota</taxon>
        <taxon>Sar</taxon>
        <taxon>Stramenopiles</taxon>
        <taxon>Ochrophyta</taxon>
        <taxon>Bacillariophyta</taxon>
        <taxon>Bacillariophyceae</taxon>
        <taxon>Bacillariophycidae</taxon>
        <taxon>Bacillariales</taxon>
        <taxon>Bacillariaceae</taxon>
        <taxon>Nitzschia</taxon>
    </lineage>
</organism>
<feature type="transmembrane region" description="Helical" evidence="2">
    <location>
        <begin position="294"/>
        <end position="318"/>
    </location>
</feature>
<gene>
    <name evidence="3" type="ORF">IV203_033371</name>
</gene>
<dbReference type="Proteomes" id="UP000693970">
    <property type="component" value="Unassembled WGS sequence"/>
</dbReference>
<feature type="compositionally biased region" description="Low complexity" evidence="1">
    <location>
        <begin position="355"/>
        <end position="384"/>
    </location>
</feature>
<feature type="transmembrane region" description="Helical" evidence="2">
    <location>
        <begin position="91"/>
        <end position="113"/>
    </location>
</feature>
<keyword evidence="4" id="KW-1185">Reference proteome</keyword>
<dbReference type="EMBL" id="JAGRRH010000022">
    <property type="protein sequence ID" value="KAG7345840.1"/>
    <property type="molecule type" value="Genomic_DNA"/>
</dbReference>